<accession>A0AAU8AYX3</accession>
<sequence length="164" mass="18396">MFVRTQYDRFIESVRVHSEPGDSVKVLYSPVFDKNGVMELEESGREDLYAYIQSFKDSVDIHQILKRYEDGDPTVLARVQGAYGDFTNMPSTYAEALNAMISAENYFNGLPVEVRAKFGHSFQQFLASMDKEDFATKMGFKSDDIPAEQPVVEDAPAAGAQEGE</sequence>
<reference evidence="2" key="1">
    <citation type="submission" date="2024-03" db="EMBL/GenBank/DDBJ databases">
        <title>Diverse circular DNA viruses in blood, oral, and fecal samples of captive lemurs.</title>
        <authorList>
            <person name="Paietta E.N."/>
            <person name="Kraberger S."/>
            <person name="Lund M.C."/>
            <person name="Custer J.M."/>
            <person name="Vargas K.M."/>
            <person name="Ehmke E.E."/>
            <person name="Yoder A.D."/>
            <person name="Varsani A."/>
        </authorList>
    </citation>
    <scope>NUCLEOTIDE SEQUENCE</scope>
    <source>
        <strain evidence="2">Duke_24FF_1227</strain>
    </source>
</reference>
<protein>
    <submittedName>
        <fullName evidence="2">Internal scaffolding protein</fullName>
    </submittedName>
</protein>
<dbReference type="EMBL" id="PP511511">
    <property type="protein sequence ID" value="XCD04824.1"/>
    <property type="molecule type" value="Genomic_DNA"/>
</dbReference>
<evidence type="ECO:0000313" key="2">
    <source>
        <dbReference type="EMBL" id="XCD04824.1"/>
    </source>
</evidence>
<feature type="region of interest" description="Disordered" evidence="1">
    <location>
        <begin position="145"/>
        <end position="164"/>
    </location>
</feature>
<name>A0AAU8AYX3_9VIRU</name>
<dbReference type="InterPro" id="IPR014131">
    <property type="entry name" value="Chlamydia_phage_Vp3"/>
</dbReference>
<proteinExistence type="predicted"/>
<organism evidence="2">
    <name type="scientific">Dulem virus 116</name>
    <dbReference type="NCBI Taxonomy" id="3145593"/>
    <lineage>
        <taxon>Viruses</taxon>
        <taxon>Monodnaviria</taxon>
        <taxon>Sangervirae</taxon>
        <taxon>Phixviricota</taxon>
        <taxon>Malgrandaviricetes</taxon>
        <taxon>Petitvirales</taxon>
        <taxon>Microviridae</taxon>
        <taxon>Microvirus</taxon>
    </lineage>
</organism>
<dbReference type="Pfam" id="PF09675">
    <property type="entry name" value="Chlamy_scaf"/>
    <property type="match status" value="1"/>
</dbReference>
<evidence type="ECO:0000256" key="1">
    <source>
        <dbReference type="SAM" id="MobiDB-lite"/>
    </source>
</evidence>